<dbReference type="PANTHER" id="PTHR33913">
    <property type="entry name" value="ALEURONE LAYER MORPHOGENESIS PROTEIN"/>
    <property type="match status" value="1"/>
</dbReference>
<organism evidence="2 3">
    <name type="scientific">Citrus sinensis</name>
    <name type="common">Sweet orange</name>
    <name type="synonym">Citrus aurantium var. sinensis</name>
    <dbReference type="NCBI Taxonomy" id="2711"/>
    <lineage>
        <taxon>Eukaryota</taxon>
        <taxon>Viridiplantae</taxon>
        <taxon>Streptophyta</taxon>
        <taxon>Embryophyta</taxon>
        <taxon>Tracheophyta</taxon>
        <taxon>Spermatophyta</taxon>
        <taxon>Magnoliopsida</taxon>
        <taxon>eudicotyledons</taxon>
        <taxon>Gunneridae</taxon>
        <taxon>Pentapetalae</taxon>
        <taxon>rosids</taxon>
        <taxon>malvids</taxon>
        <taxon>Sapindales</taxon>
        <taxon>Rutaceae</taxon>
        <taxon>Aurantioideae</taxon>
        <taxon>Citrus</taxon>
    </lineage>
</organism>
<gene>
    <name evidence="2" type="ORF">CISIN_1g033592mg</name>
</gene>
<dbReference type="Pfam" id="PF25502">
    <property type="entry name" value="DUF7915"/>
    <property type="match status" value="1"/>
</dbReference>
<dbReference type="AlphaFoldDB" id="A0A067DDN0"/>
<protein>
    <recommendedName>
        <fullName evidence="1">DUF7915 domain-containing protein</fullName>
    </recommendedName>
</protein>
<dbReference type="Proteomes" id="UP000027120">
    <property type="component" value="Unassembled WGS sequence"/>
</dbReference>
<evidence type="ECO:0000313" key="2">
    <source>
        <dbReference type="EMBL" id="KDO37122.1"/>
    </source>
</evidence>
<name>A0A067DDN0_CITSI</name>
<dbReference type="InterPro" id="IPR057237">
    <property type="entry name" value="DUF7915"/>
</dbReference>
<dbReference type="EMBL" id="KK791829">
    <property type="protein sequence ID" value="KDO37122.1"/>
    <property type="molecule type" value="Genomic_DNA"/>
</dbReference>
<dbReference type="PANTHER" id="PTHR33913:SF1">
    <property type="entry name" value="DRBM DOMAIN-CONTAINING PROTEIN"/>
    <property type="match status" value="1"/>
</dbReference>
<evidence type="ECO:0000313" key="3">
    <source>
        <dbReference type="Proteomes" id="UP000027120"/>
    </source>
</evidence>
<keyword evidence="3" id="KW-1185">Reference proteome</keyword>
<feature type="domain" description="DUF7915" evidence="1">
    <location>
        <begin position="7"/>
        <end position="95"/>
    </location>
</feature>
<evidence type="ECO:0000259" key="1">
    <source>
        <dbReference type="Pfam" id="PF25502"/>
    </source>
</evidence>
<accession>A0A067DDN0</accession>
<proteinExistence type="predicted"/>
<sequence>MVLVDGKGINQNELIIIRSDVAYSLSKEKTMARFYIMQCKESKSDDVFEIPIRDAIDSLQGPLVTKSSGKWTVTQVVDYFHLLPYAGIMSDWLSRCVAFLIIPSFWDIKLKIHLH</sequence>
<reference evidence="2 3" key="1">
    <citation type="submission" date="2014-04" db="EMBL/GenBank/DDBJ databases">
        <authorList>
            <consortium name="International Citrus Genome Consortium"/>
            <person name="Gmitter F."/>
            <person name="Chen C."/>
            <person name="Farmerie W."/>
            <person name="Harkins T."/>
            <person name="Desany B."/>
            <person name="Mohiuddin M."/>
            <person name="Kodira C."/>
            <person name="Borodovsky M."/>
            <person name="Lomsadze A."/>
            <person name="Burns P."/>
            <person name="Jenkins J."/>
            <person name="Prochnik S."/>
            <person name="Shu S."/>
            <person name="Chapman J."/>
            <person name="Pitluck S."/>
            <person name="Schmutz J."/>
            <person name="Rokhsar D."/>
        </authorList>
    </citation>
    <scope>NUCLEOTIDE SEQUENCE</scope>
</reference>